<feature type="domain" description="Maelstrom" evidence="10">
    <location>
        <begin position="6"/>
        <end position="137"/>
    </location>
</feature>
<dbReference type="GO" id="GO:0043186">
    <property type="term" value="C:P granule"/>
    <property type="evidence" value="ECO:0007669"/>
    <property type="project" value="TreeGrafter"/>
</dbReference>
<dbReference type="InterPro" id="IPR039259">
    <property type="entry name" value="Protein_maelstrom"/>
</dbReference>
<dbReference type="GO" id="GO:0060964">
    <property type="term" value="P:regulation of miRNA-mediated gene silencing"/>
    <property type="evidence" value="ECO:0007669"/>
    <property type="project" value="InterPro"/>
</dbReference>
<dbReference type="InterPro" id="IPR024970">
    <property type="entry name" value="Maelstrom"/>
</dbReference>
<dbReference type="Proteomes" id="UP000027135">
    <property type="component" value="Unassembled WGS sequence"/>
</dbReference>
<evidence type="ECO:0000256" key="7">
    <source>
        <dbReference type="ARBA" id="ARBA00023158"/>
    </source>
</evidence>
<dbReference type="EMBL" id="KK852591">
    <property type="protein sequence ID" value="KDR20694.1"/>
    <property type="molecule type" value="Genomic_DNA"/>
</dbReference>
<dbReference type="InParanoid" id="A0A067RCN6"/>
<organism evidence="11 12">
    <name type="scientific">Zootermopsis nevadensis</name>
    <name type="common">Dampwood termite</name>
    <dbReference type="NCBI Taxonomy" id="136037"/>
    <lineage>
        <taxon>Eukaryota</taxon>
        <taxon>Metazoa</taxon>
        <taxon>Ecdysozoa</taxon>
        <taxon>Arthropoda</taxon>
        <taxon>Hexapoda</taxon>
        <taxon>Insecta</taxon>
        <taxon>Pterygota</taxon>
        <taxon>Neoptera</taxon>
        <taxon>Polyneoptera</taxon>
        <taxon>Dictyoptera</taxon>
        <taxon>Blattodea</taxon>
        <taxon>Blattoidea</taxon>
        <taxon>Termitoidae</taxon>
        <taxon>Termopsidae</taxon>
        <taxon>Zootermopsis</taxon>
    </lineage>
</organism>
<comment type="subcellular location">
    <subcellularLocation>
        <location evidence="2">Cytoplasm</location>
    </subcellularLocation>
    <subcellularLocation>
        <location evidence="1">Nucleus</location>
    </subcellularLocation>
</comment>
<evidence type="ECO:0000256" key="6">
    <source>
        <dbReference type="ARBA" id="ARBA00023125"/>
    </source>
</evidence>
<proteinExistence type="inferred from homology"/>
<keyword evidence="4" id="KW-0963">Cytoplasm</keyword>
<feature type="compositionally biased region" description="Basic and acidic residues" evidence="9">
    <location>
        <begin position="151"/>
        <end position="162"/>
    </location>
</feature>
<accession>A0A067RCN6</accession>
<keyword evidence="7" id="KW-0943">RNA-mediated gene silencing</keyword>
<evidence type="ECO:0000256" key="8">
    <source>
        <dbReference type="ARBA" id="ARBA00023242"/>
    </source>
</evidence>
<evidence type="ECO:0000313" key="12">
    <source>
        <dbReference type="Proteomes" id="UP000027135"/>
    </source>
</evidence>
<evidence type="ECO:0000313" key="11">
    <source>
        <dbReference type="EMBL" id="KDR20694.1"/>
    </source>
</evidence>
<dbReference type="GO" id="GO:0030154">
    <property type="term" value="P:cell differentiation"/>
    <property type="evidence" value="ECO:0007669"/>
    <property type="project" value="UniProtKB-KW"/>
</dbReference>
<dbReference type="GO" id="GO:0007283">
    <property type="term" value="P:spermatogenesis"/>
    <property type="evidence" value="ECO:0007669"/>
    <property type="project" value="TreeGrafter"/>
</dbReference>
<keyword evidence="6" id="KW-0238">DNA-binding</keyword>
<evidence type="ECO:0000256" key="4">
    <source>
        <dbReference type="ARBA" id="ARBA00022490"/>
    </source>
</evidence>
<comment type="similarity">
    <text evidence="3">Belongs to the maelstrom family.</text>
</comment>
<reference evidence="11 12" key="1">
    <citation type="journal article" date="2014" name="Nat. Commun.">
        <title>Molecular traces of alternative social organization in a termite genome.</title>
        <authorList>
            <person name="Terrapon N."/>
            <person name="Li C."/>
            <person name="Robertson H.M."/>
            <person name="Ji L."/>
            <person name="Meng X."/>
            <person name="Booth W."/>
            <person name="Chen Z."/>
            <person name="Childers C.P."/>
            <person name="Glastad K.M."/>
            <person name="Gokhale K."/>
            <person name="Gowin J."/>
            <person name="Gronenberg W."/>
            <person name="Hermansen R.A."/>
            <person name="Hu H."/>
            <person name="Hunt B.G."/>
            <person name="Huylmans A.K."/>
            <person name="Khalil S.M."/>
            <person name="Mitchell R.D."/>
            <person name="Munoz-Torres M.C."/>
            <person name="Mustard J.A."/>
            <person name="Pan H."/>
            <person name="Reese J.T."/>
            <person name="Scharf M.E."/>
            <person name="Sun F."/>
            <person name="Vogel H."/>
            <person name="Xiao J."/>
            <person name="Yang W."/>
            <person name="Yang Z."/>
            <person name="Yang Z."/>
            <person name="Zhou J."/>
            <person name="Zhu J."/>
            <person name="Brent C.S."/>
            <person name="Elsik C.G."/>
            <person name="Goodisman M.A."/>
            <person name="Liberles D.A."/>
            <person name="Roe R.M."/>
            <person name="Vargo E.L."/>
            <person name="Vilcinskas A."/>
            <person name="Wang J."/>
            <person name="Bornberg-Bauer E."/>
            <person name="Korb J."/>
            <person name="Zhang G."/>
            <person name="Liebig J."/>
        </authorList>
    </citation>
    <scope>NUCLEOTIDE SEQUENCE [LARGE SCALE GENOMIC DNA]</scope>
    <source>
        <tissue evidence="11">Whole organism</tissue>
    </source>
</reference>
<dbReference type="GO" id="GO:0005634">
    <property type="term" value="C:nucleus"/>
    <property type="evidence" value="ECO:0007669"/>
    <property type="project" value="UniProtKB-SubCell"/>
</dbReference>
<dbReference type="GO" id="GO:0045892">
    <property type="term" value="P:negative regulation of DNA-templated transcription"/>
    <property type="evidence" value="ECO:0007669"/>
    <property type="project" value="TreeGrafter"/>
</dbReference>
<protein>
    <submittedName>
        <fullName evidence="11">Maelstrom-like protein</fullName>
    </submittedName>
</protein>
<evidence type="ECO:0000256" key="5">
    <source>
        <dbReference type="ARBA" id="ARBA00022782"/>
    </source>
</evidence>
<evidence type="ECO:0000256" key="1">
    <source>
        <dbReference type="ARBA" id="ARBA00004123"/>
    </source>
</evidence>
<dbReference type="PANTHER" id="PTHR21358">
    <property type="entry name" value="PROTEIN MAELSTROM HOMOLOG"/>
    <property type="match status" value="1"/>
</dbReference>
<keyword evidence="8" id="KW-0539">Nucleus</keyword>
<dbReference type="GO" id="GO:0007140">
    <property type="term" value="P:male meiotic nuclear division"/>
    <property type="evidence" value="ECO:0007669"/>
    <property type="project" value="TreeGrafter"/>
</dbReference>
<dbReference type="Pfam" id="PF13017">
    <property type="entry name" value="Maelstrom"/>
    <property type="match status" value="1"/>
</dbReference>
<name>A0A067RCN6_ZOONE</name>
<feature type="region of interest" description="Disordered" evidence="9">
    <location>
        <begin position="149"/>
        <end position="195"/>
    </location>
</feature>
<evidence type="ECO:0000256" key="9">
    <source>
        <dbReference type="SAM" id="MobiDB-lite"/>
    </source>
</evidence>
<dbReference type="GO" id="GO:0043565">
    <property type="term" value="F:sequence-specific DNA binding"/>
    <property type="evidence" value="ECO:0007669"/>
    <property type="project" value="TreeGrafter"/>
</dbReference>
<dbReference type="AlphaFoldDB" id="A0A067RCN6"/>
<keyword evidence="5" id="KW-0221">Differentiation</keyword>
<feature type="compositionally biased region" description="Polar residues" evidence="9">
    <location>
        <begin position="166"/>
        <end position="180"/>
    </location>
</feature>
<keyword evidence="12" id="KW-1185">Reference proteome</keyword>
<evidence type="ECO:0000256" key="2">
    <source>
        <dbReference type="ARBA" id="ARBA00004496"/>
    </source>
</evidence>
<dbReference type="GO" id="GO:0034587">
    <property type="term" value="P:piRNA processing"/>
    <property type="evidence" value="ECO:0007669"/>
    <property type="project" value="TreeGrafter"/>
</dbReference>
<gene>
    <name evidence="11" type="ORF">L798_04843</name>
</gene>
<evidence type="ECO:0000259" key="10">
    <source>
        <dbReference type="Pfam" id="PF13017"/>
    </source>
</evidence>
<dbReference type="PANTHER" id="PTHR21358:SF4">
    <property type="entry name" value="PROTEIN MAELSTROM HOMOLOG"/>
    <property type="match status" value="1"/>
</dbReference>
<evidence type="ECO:0000256" key="3">
    <source>
        <dbReference type="ARBA" id="ARBA00007057"/>
    </source>
</evidence>
<feature type="compositionally biased region" description="Basic and acidic residues" evidence="9">
    <location>
        <begin position="181"/>
        <end position="191"/>
    </location>
</feature>
<sequence>MEEDGTKSKLPPLYSRPSDIDVVKTVLREFQKCVDPKVRSECVFDVRSLPKLFHDLWNASLGIAGASRFPAFGCAELELENDAHEFARGISCHFHEETDARRFCSLSCVHRWSFLIMERCCRALDIAMIPGKHRPLSCHTVGDTRSVSHLSKSDTDDCDSRAPTDVSGQSLSSEKATFQNEQKRQQPKENILKPLRRPKTKSLALILMSSVNRKEDIPAFPPSHSCPDQESGSIATDIEAMMHLSID</sequence>